<evidence type="ECO:0000313" key="3">
    <source>
        <dbReference type="Proteomes" id="UP000658127"/>
    </source>
</evidence>
<keyword evidence="3" id="KW-1185">Reference proteome</keyword>
<reference evidence="3" key="1">
    <citation type="journal article" date="2019" name="Int. J. Syst. Evol. Microbiol.">
        <title>The Global Catalogue of Microorganisms (GCM) 10K type strain sequencing project: providing services to taxonomists for standard genome sequencing and annotation.</title>
        <authorList>
            <consortium name="The Broad Institute Genomics Platform"/>
            <consortium name="The Broad Institute Genome Sequencing Center for Infectious Disease"/>
            <person name="Wu L."/>
            <person name="Ma J."/>
        </authorList>
    </citation>
    <scope>NUCLEOTIDE SEQUENCE [LARGE SCALE GENOMIC DNA]</scope>
    <source>
        <strain evidence="3">CGMCC 4.7329</strain>
    </source>
</reference>
<name>A0ABQ2K4G3_9NOCA</name>
<gene>
    <name evidence="2" type="ORF">GCM10011610_01210</name>
</gene>
<evidence type="ECO:0000313" key="2">
    <source>
        <dbReference type="EMBL" id="GGN66346.1"/>
    </source>
</evidence>
<feature type="region of interest" description="Disordered" evidence="1">
    <location>
        <begin position="1"/>
        <end position="20"/>
    </location>
</feature>
<dbReference type="Proteomes" id="UP000658127">
    <property type="component" value="Unassembled WGS sequence"/>
</dbReference>
<dbReference type="EMBL" id="BMNE01000001">
    <property type="protein sequence ID" value="GGN66346.1"/>
    <property type="molecule type" value="Genomic_DNA"/>
</dbReference>
<comment type="caution">
    <text evidence="2">The sequence shown here is derived from an EMBL/GenBank/DDBJ whole genome shotgun (WGS) entry which is preliminary data.</text>
</comment>
<proteinExistence type="predicted"/>
<protein>
    <submittedName>
        <fullName evidence="2">Uncharacterized protein</fullName>
    </submittedName>
</protein>
<sequence>MAHSSPLATHLSGARSPASASGSCTFSIPQVPLRQWAGLDRWATLAAATRSDIGTHALASLDTGLADFAAVRMRLAAAVESAPDHLGPGSLVPWSEASTGRLGNFAARCPRGGSCKLHSRAIPKRPHTRIRWALAQWLGRCLRAMDSLSPRSIRQTSEPDEMQVVGSCGICSEVAEGLNYVGG</sequence>
<accession>A0ABQ2K4G3</accession>
<organism evidence="2 3">
    <name type="scientific">Nocardia rhizosphaerihabitans</name>
    <dbReference type="NCBI Taxonomy" id="1691570"/>
    <lineage>
        <taxon>Bacteria</taxon>
        <taxon>Bacillati</taxon>
        <taxon>Actinomycetota</taxon>
        <taxon>Actinomycetes</taxon>
        <taxon>Mycobacteriales</taxon>
        <taxon>Nocardiaceae</taxon>
        <taxon>Nocardia</taxon>
    </lineage>
</organism>
<evidence type="ECO:0000256" key="1">
    <source>
        <dbReference type="SAM" id="MobiDB-lite"/>
    </source>
</evidence>